<sequence length="169" mass="18275">MAVFSPPSVSASKDMLSNTTARNPSLSPAAAPKSSSLKRLIRSHYASPWVKTTSPFLQNRWVFKKRCTTDPLDRTTIYEYHHVIQTVAEIGMTLADILLIGAILGFNAVTNSKARLGLVAMYALLIPLNVALLTNARRAEVFAATPAYAAVLVVLVCLEMWAGQGVSSV</sequence>
<dbReference type="Proteomes" id="UP000799757">
    <property type="component" value="Unassembled WGS sequence"/>
</dbReference>
<gene>
    <name evidence="4" type="ORF">K505DRAFT_359259</name>
</gene>
<dbReference type="AlphaFoldDB" id="A0A6A6XKW0"/>
<feature type="compositionally biased region" description="Polar residues" evidence="1">
    <location>
        <begin position="7"/>
        <end position="23"/>
    </location>
</feature>
<keyword evidence="5" id="KW-1185">Reference proteome</keyword>
<evidence type="ECO:0000313" key="4">
    <source>
        <dbReference type="EMBL" id="KAF2796525.1"/>
    </source>
</evidence>
<dbReference type="OrthoDB" id="3533814at2759"/>
<dbReference type="Pfam" id="PF20237">
    <property type="entry name" value="DUF6594"/>
    <property type="match status" value="1"/>
</dbReference>
<feature type="region of interest" description="Disordered" evidence="1">
    <location>
        <begin position="1"/>
        <end position="31"/>
    </location>
</feature>
<proteinExistence type="predicted"/>
<name>A0A6A6XKW0_9PLEO</name>
<keyword evidence="2" id="KW-1133">Transmembrane helix</keyword>
<protein>
    <recommendedName>
        <fullName evidence="3">DUF6594 domain-containing protein</fullName>
    </recommendedName>
</protein>
<organism evidence="4 5">
    <name type="scientific">Melanomma pulvis-pyrius CBS 109.77</name>
    <dbReference type="NCBI Taxonomy" id="1314802"/>
    <lineage>
        <taxon>Eukaryota</taxon>
        <taxon>Fungi</taxon>
        <taxon>Dikarya</taxon>
        <taxon>Ascomycota</taxon>
        <taxon>Pezizomycotina</taxon>
        <taxon>Dothideomycetes</taxon>
        <taxon>Pleosporomycetidae</taxon>
        <taxon>Pleosporales</taxon>
        <taxon>Melanommataceae</taxon>
        <taxon>Melanomma</taxon>
    </lineage>
</organism>
<evidence type="ECO:0000256" key="2">
    <source>
        <dbReference type="SAM" id="Phobius"/>
    </source>
</evidence>
<evidence type="ECO:0000256" key="1">
    <source>
        <dbReference type="SAM" id="MobiDB-lite"/>
    </source>
</evidence>
<keyword evidence="2" id="KW-0472">Membrane</keyword>
<evidence type="ECO:0000259" key="3">
    <source>
        <dbReference type="Pfam" id="PF20237"/>
    </source>
</evidence>
<feature type="transmembrane region" description="Helical" evidence="2">
    <location>
        <begin position="90"/>
        <end position="110"/>
    </location>
</feature>
<accession>A0A6A6XKW0</accession>
<keyword evidence="2" id="KW-0812">Transmembrane</keyword>
<feature type="domain" description="DUF6594" evidence="3">
    <location>
        <begin position="33"/>
        <end position="153"/>
    </location>
</feature>
<feature type="transmembrane region" description="Helical" evidence="2">
    <location>
        <begin position="141"/>
        <end position="162"/>
    </location>
</feature>
<dbReference type="PANTHER" id="PTHR34502:SF4">
    <property type="entry name" value="DUF6594 DOMAIN-CONTAINING PROTEIN"/>
    <property type="match status" value="1"/>
</dbReference>
<evidence type="ECO:0000313" key="5">
    <source>
        <dbReference type="Proteomes" id="UP000799757"/>
    </source>
</evidence>
<reference evidence="4" key="1">
    <citation type="journal article" date="2020" name="Stud. Mycol.">
        <title>101 Dothideomycetes genomes: a test case for predicting lifestyles and emergence of pathogens.</title>
        <authorList>
            <person name="Haridas S."/>
            <person name="Albert R."/>
            <person name="Binder M."/>
            <person name="Bloem J."/>
            <person name="Labutti K."/>
            <person name="Salamov A."/>
            <person name="Andreopoulos B."/>
            <person name="Baker S."/>
            <person name="Barry K."/>
            <person name="Bills G."/>
            <person name="Bluhm B."/>
            <person name="Cannon C."/>
            <person name="Castanera R."/>
            <person name="Culley D."/>
            <person name="Daum C."/>
            <person name="Ezra D."/>
            <person name="Gonzalez J."/>
            <person name="Henrissat B."/>
            <person name="Kuo A."/>
            <person name="Liang C."/>
            <person name="Lipzen A."/>
            <person name="Lutzoni F."/>
            <person name="Magnuson J."/>
            <person name="Mondo S."/>
            <person name="Nolan M."/>
            <person name="Ohm R."/>
            <person name="Pangilinan J."/>
            <person name="Park H.-J."/>
            <person name="Ramirez L."/>
            <person name="Alfaro M."/>
            <person name="Sun H."/>
            <person name="Tritt A."/>
            <person name="Yoshinaga Y."/>
            <person name="Zwiers L.-H."/>
            <person name="Turgeon B."/>
            <person name="Goodwin S."/>
            <person name="Spatafora J."/>
            <person name="Crous P."/>
            <person name="Grigoriev I."/>
        </authorList>
    </citation>
    <scope>NUCLEOTIDE SEQUENCE</scope>
    <source>
        <strain evidence="4">CBS 109.77</strain>
    </source>
</reference>
<feature type="transmembrane region" description="Helical" evidence="2">
    <location>
        <begin position="116"/>
        <end position="134"/>
    </location>
</feature>
<dbReference type="PANTHER" id="PTHR34502">
    <property type="entry name" value="DUF6594 DOMAIN-CONTAINING PROTEIN-RELATED"/>
    <property type="match status" value="1"/>
</dbReference>
<dbReference type="InterPro" id="IPR046529">
    <property type="entry name" value="DUF6594"/>
</dbReference>
<dbReference type="EMBL" id="MU001829">
    <property type="protein sequence ID" value="KAF2796525.1"/>
    <property type="molecule type" value="Genomic_DNA"/>
</dbReference>